<dbReference type="AlphaFoldDB" id="A0A8T0MLG6"/>
<gene>
    <name evidence="2" type="ORF">PVAP13_9NG331365</name>
</gene>
<feature type="region of interest" description="Disordered" evidence="1">
    <location>
        <begin position="1"/>
        <end position="26"/>
    </location>
</feature>
<proteinExistence type="predicted"/>
<protein>
    <submittedName>
        <fullName evidence="2">Uncharacterized protein</fullName>
    </submittedName>
</protein>
<accession>A0A8T0MLG6</accession>
<evidence type="ECO:0000313" key="2">
    <source>
        <dbReference type="EMBL" id="KAG2537825.1"/>
    </source>
</evidence>
<reference evidence="2" key="1">
    <citation type="submission" date="2020-05" db="EMBL/GenBank/DDBJ databases">
        <title>WGS assembly of Panicum virgatum.</title>
        <authorList>
            <person name="Lovell J.T."/>
            <person name="Jenkins J."/>
            <person name="Shu S."/>
            <person name="Juenger T.E."/>
            <person name="Schmutz J."/>
        </authorList>
    </citation>
    <scope>NUCLEOTIDE SEQUENCE</scope>
    <source>
        <strain evidence="2">AP13</strain>
    </source>
</reference>
<evidence type="ECO:0000256" key="1">
    <source>
        <dbReference type="SAM" id="MobiDB-lite"/>
    </source>
</evidence>
<sequence length="51" mass="5762">MYGLSMPMQSSGEALPHQHRGTGSRLTTEVVQRNNIYIGSTLLTRVYMQHL</sequence>
<keyword evidence="3" id="KW-1185">Reference proteome</keyword>
<dbReference type="EMBL" id="CM029054">
    <property type="protein sequence ID" value="KAG2537825.1"/>
    <property type="molecule type" value="Genomic_DNA"/>
</dbReference>
<comment type="caution">
    <text evidence="2">The sequence shown here is derived from an EMBL/GenBank/DDBJ whole genome shotgun (WGS) entry which is preliminary data.</text>
</comment>
<name>A0A8T0MLG6_PANVG</name>
<dbReference type="Proteomes" id="UP000823388">
    <property type="component" value="Chromosome 9N"/>
</dbReference>
<evidence type="ECO:0000313" key="3">
    <source>
        <dbReference type="Proteomes" id="UP000823388"/>
    </source>
</evidence>
<organism evidence="2 3">
    <name type="scientific">Panicum virgatum</name>
    <name type="common">Blackwell switchgrass</name>
    <dbReference type="NCBI Taxonomy" id="38727"/>
    <lineage>
        <taxon>Eukaryota</taxon>
        <taxon>Viridiplantae</taxon>
        <taxon>Streptophyta</taxon>
        <taxon>Embryophyta</taxon>
        <taxon>Tracheophyta</taxon>
        <taxon>Spermatophyta</taxon>
        <taxon>Magnoliopsida</taxon>
        <taxon>Liliopsida</taxon>
        <taxon>Poales</taxon>
        <taxon>Poaceae</taxon>
        <taxon>PACMAD clade</taxon>
        <taxon>Panicoideae</taxon>
        <taxon>Panicodae</taxon>
        <taxon>Paniceae</taxon>
        <taxon>Panicinae</taxon>
        <taxon>Panicum</taxon>
        <taxon>Panicum sect. Hiantes</taxon>
    </lineage>
</organism>